<proteinExistence type="predicted"/>
<reference evidence="1 2" key="1">
    <citation type="submission" date="2018-10" db="EMBL/GenBank/DDBJ databases">
        <title>Genomic Encyclopedia of Archaeal and Bacterial Type Strains, Phase II (KMG-II): from individual species to whole genera.</title>
        <authorList>
            <person name="Goeker M."/>
        </authorList>
    </citation>
    <scope>NUCLEOTIDE SEQUENCE [LARGE SCALE GENOMIC DNA]</scope>
    <source>
        <strain evidence="1 2">DSM 235</strain>
    </source>
</reference>
<dbReference type="RefSeq" id="WP_120796798.1">
    <property type="nucleotide sequence ID" value="NZ_RBXL01000001.1"/>
</dbReference>
<dbReference type="EMBL" id="RBXL01000001">
    <property type="protein sequence ID" value="RKT44347.1"/>
    <property type="molecule type" value="Genomic_DNA"/>
</dbReference>
<name>A0A495V7K8_9GAMM</name>
<sequence>MNAIELDIEITADRSIHLNLPSEARTGRARVIVLYETEESTQADIAAVRGNLDAFLETLPKNSPGRDHRSIAAQVEAERASWK</sequence>
<keyword evidence="2" id="KW-1185">Reference proteome</keyword>
<comment type="caution">
    <text evidence="1">The sequence shown here is derived from an EMBL/GenBank/DDBJ whole genome shotgun (WGS) entry which is preliminary data.</text>
</comment>
<evidence type="ECO:0000313" key="2">
    <source>
        <dbReference type="Proteomes" id="UP000274556"/>
    </source>
</evidence>
<dbReference type="Proteomes" id="UP000274556">
    <property type="component" value="Unassembled WGS sequence"/>
</dbReference>
<gene>
    <name evidence="1" type="ORF">BDD21_1726</name>
</gene>
<accession>A0A495V7K8</accession>
<evidence type="ECO:0000313" key="1">
    <source>
        <dbReference type="EMBL" id="RKT44347.1"/>
    </source>
</evidence>
<organism evidence="1 2">
    <name type="scientific">Thiocapsa rosea</name>
    <dbReference type="NCBI Taxonomy" id="69360"/>
    <lineage>
        <taxon>Bacteria</taxon>
        <taxon>Pseudomonadati</taxon>
        <taxon>Pseudomonadota</taxon>
        <taxon>Gammaproteobacteria</taxon>
        <taxon>Chromatiales</taxon>
        <taxon>Chromatiaceae</taxon>
        <taxon>Thiocapsa</taxon>
    </lineage>
</organism>
<dbReference type="OrthoDB" id="5772514at2"/>
<dbReference type="AlphaFoldDB" id="A0A495V7K8"/>
<protein>
    <submittedName>
        <fullName evidence="1">Uncharacterized protein</fullName>
    </submittedName>
</protein>